<dbReference type="Proteomes" id="UP000187209">
    <property type="component" value="Unassembled WGS sequence"/>
</dbReference>
<gene>
    <name evidence="1" type="ORF">SteCoe_8191</name>
</gene>
<sequence>MGCCQLHEKTDAHDLTSLTVMPITKLIQLNPCLGDKIEINTVTHVSFSESNSSLAILPDYSNDISIASWKFSSSPDKYKKNLVHKPSR</sequence>
<keyword evidence="2" id="KW-1185">Reference proteome</keyword>
<name>A0A1R2CKV3_9CILI</name>
<accession>A0A1R2CKV3</accession>
<comment type="caution">
    <text evidence="1">The sequence shown here is derived from an EMBL/GenBank/DDBJ whole genome shotgun (WGS) entry which is preliminary data.</text>
</comment>
<reference evidence="1 2" key="1">
    <citation type="submission" date="2016-11" db="EMBL/GenBank/DDBJ databases">
        <title>The macronuclear genome of Stentor coeruleus: a giant cell with tiny introns.</title>
        <authorList>
            <person name="Slabodnick M."/>
            <person name="Ruby J.G."/>
            <person name="Reiff S.B."/>
            <person name="Swart E.C."/>
            <person name="Gosai S."/>
            <person name="Prabakaran S."/>
            <person name="Witkowska E."/>
            <person name="Larue G.E."/>
            <person name="Fisher S."/>
            <person name="Freeman R.M."/>
            <person name="Gunawardena J."/>
            <person name="Chu W."/>
            <person name="Stover N.A."/>
            <person name="Gregory B.D."/>
            <person name="Nowacki M."/>
            <person name="Derisi J."/>
            <person name="Roy S.W."/>
            <person name="Marshall W.F."/>
            <person name="Sood P."/>
        </authorList>
    </citation>
    <scope>NUCLEOTIDE SEQUENCE [LARGE SCALE GENOMIC DNA]</scope>
    <source>
        <strain evidence="1">WM001</strain>
    </source>
</reference>
<organism evidence="1 2">
    <name type="scientific">Stentor coeruleus</name>
    <dbReference type="NCBI Taxonomy" id="5963"/>
    <lineage>
        <taxon>Eukaryota</taxon>
        <taxon>Sar</taxon>
        <taxon>Alveolata</taxon>
        <taxon>Ciliophora</taxon>
        <taxon>Postciliodesmatophora</taxon>
        <taxon>Heterotrichea</taxon>
        <taxon>Heterotrichida</taxon>
        <taxon>Stentoridae</taxon>
        <taxon>Stentor</taxon>
    </lineage>
</organism>
<evidence type="ECO:0000313" key="2">
    <source>
        <dbReference type="Proteomes" id="UP000187209"/>
    </source>
</evidence>
<dbReference type="EMBL" id="MPUH01000121">
    <property type="protein sequence ID" value="OMJ89648.1"/>
    <property type="molecule type" value="Genomic_DNA"/>
</dbReference>
<dbReference type="AlphaFoldDB" id="A0A1R2CKV3"/>
<proteinExistence type="predicted"/>
<evidence type="ECO:0000313" key="1">
    <source>
        <dbReference type="EMBL" id="OMJ89648.1"/>
    </source>
</evidence>
<protein>
    <submittedName>
        <fullName evidence="1">Uncharacterized protein</fullName>
    </submittedName>
</protein>